<feature type="domain" description="Bromo" evidence="3">
    <location>
        <begin position="20"/>
        <end position="92"/>
    </location>
</feature>
<evidence type="ECO:0000259" key="3">
    <source>
        <dbReference type="PROSITE" id="PS50014"/>
    </source>
</evidence>
<dbReference type="PROSITE" id="PS00633">
    <property type="entry name" value="BROMODOMAIN_1"/>
    <property type="match status" value="1"/>
</dbReference>
<organism evidence="4 5">
    <name type="scientific">Tritrichomonas musculus</name>
    <dbReference type="NCBI Taxonomy" id="1915356"/>
    <lineage>
        <taxon>Eukaryota</taxon>
        <taxon>Metamonada</taxon>
        <taxon>Parabasalia</taxon>
        <taxon>Tritrichomonadida</taxon>
        <taxon>Tritrichomonadidae</taxon>
        <taxon>Tritrichomonas</taxon>
    </lineage>
</organism>
<dbReference type="PANTHER" id="PTHR45926">
    <property type="entry name" value="OSJNBA0053K19.4 PROTEIN"/>
    <property type="match status" value="1"/>
</dbReference>
<dbReference type="PROSITE" id="PS50014">
    <property type="entry name" value="BROMODOMAIN_2"/>
    <property type="match status" value="1"/>
</dbReference>
<dbReference type="InterPro" id="IPR001487">
    <property type="entry name" value="Bromodomain"/>
</dbReference>
<evidence type="ECO:0000256" key="1">
    <source>
        <dbReference type="ARBA" id="ARBA00023117"/>
    </source>
</evidence>
<evidence type="ECO:0000313" key="5">
    <source>
        <dbReference type="Proteomes" id="UP001470230"/>
    </source>
</evidence>
<comment type="caution">
    <text evidence="4">The sequence shown here is derived from an EMBL/GenBank/DDBJ whole genome shotgun (WGS) entry which is preliminary data.</text>
</comment>
<dbReference type="EMBL" id="JAPFFF010000001">
    <property type="protein sequence ID" value="KAK8898968.1"/>
    <property type="molecule type" value="Genomic_DNA"/>
</dbReference>
<keyword evidence="5" id="KW-1185">Reference proteome</keyword>
<dbReference type="SUPFAM" id="SSF47370">
    <property type="entry name" value="Bromodomain"/>
    <property type="match status" value="1"/>
</dbReference>
<dbReference type="SMART" id="SM00297">
    <property type="entry name" value="BROMO"/>
    <property type="match status" value="1"/>
</dbReference>
<accession>A0ABR2L7G0</accession>
<dbReference type="PRINTS" id="PR00503">
    <property type="entry name" value="BROMODOMAIN"/>
</dbReference>
<dbReference type="Proteomes" id="UP001470230">
    <property type="component" value="Unassembled WGS sequence"/>
</dbReference>
<keyword evidence="1 2" id="KW-0103">Bromodomain</keyword>
<dbReference type="InterPro" id="IPR018359">
    <property type="entry name" value="Bromodomain_CS"/>
</dbReference>
<dbReference type="InterPro" id="IPR036427">
    <property type="entry name" value="Bromodomain-like_sf"/>
</dbReference>
<protein>
    <recommendedName>
        <fullName evidence="3">Bromo domain-containing protein</fullName>
    </recommendedName>
</protein>
<proteinExistence type="predicted"/>
<dbReference type="Pfam" id="PF00439">
    <property type="entry name" value="Bromodomain"/>
    <property type="match status" value="1"/>
</dbReference>
<name>A0ABR2L7G0_9EUKA</name>
<reference evidence="4 5" key="1">
    <citation type="submission" date="2024-04" db="EMBL/GenBank/DDBJ databases">
        <title>Tritrichomonas musculus Genome.</title>
        <authorList>
            <person name="Alves-Ferreira E."/>
            <person name="Grigg M."/>
            <person name="Lorenzi H."/>
            <person name="Galac M."/>
        </authorList>
    </citation>
    <scope>NUCLEOTIDE SEQUENCE [LARGE SCALE GENOMIC DNA]</scope>
    <source>
        <strain evidence="4 5">EAF2021</strain>
    </source>
</reference>
<evidence type="ECO:0000256" key="2">
    <source>
        <dbReference type="PROSITE-ProRule" id="PRU00035"/>
    </source>
</evidence>
<dbReference type="CDD" id="cd04369">
    <property type="entry name" value="Bromodomain"/>
    <property type="match status" value="1"/>
</dbReference>
<gene>
    <name evidence="4" type="ORF">M9Y10_001263</name>
</gene>
<dbReference type="Gene3D" id="1.20.920.10">
    <property type="entry name" value="Bromodomain-like"/>
    <property type="match status" value="1"/>
</dbReference>
<evidence type="ECO:0000313" key="4">
    <source>
        <dbReference type="EMBL" id="KAK8898968.1"/>
    </source>
</evidence>
<sequence>MSGFTRVELEYCKRVTEKLMNHPLSFAFRRPVNPQLDGAPDYFQIIQHPMDLGTIKRHLENNEYPNSKAWASDINLVWSNCMKYNSKKTLLHHVAERLNQKCAKKLKTIPKTEPDLWAMKLAKINHKFKTLLNESLPKESTVPRRPELALHE</sequence>